<evidence type="ECO:0000313" key="2">
    <source>
        <dbReference type="EMBL" id="MEQ7848852.1"/>
    </source>
</evidence>
<evidence type="ECO:0000256" key="1">
    <source>
        <dbReference type="SAM" id="MobiDB-lite"/>
    </source>
</evidence>
<gene>
    <name evidence="2" type="ORF">V6R90_16350</name>
</gene>
<reference evidence="2 3" key="1">
    <citation type="submission" date="2024-02" db="EMBL/GenBank/DDBJ databases">
        <title>Full genome sequence of Nocardioides kribbensis.</title>
        <authorList>
            <person name="Poletto B.L."/>
            <person name="Silva G."/>
            <person name="Galante D."/>
            <person name="Campos K.R."/>
            <person name="Santos M.B.N."/>
            <person name="Sacchi C.T."/>
        </authorList>
    </citation>
    <scope>NUCLEOTIDE SEQUENCE [LARGE SCALE GENOMIC DNA]</scope>
    <source>
        <strain evidence="2 3">O4R</strain>
    </source>
</reference>
<dbReference type="Proteomes" id="UP001482520">
    <property type="component" value="Unassembled WGS sequence"/>
</dbReference>
<organism evidence="2 3">
    <name type="scientific">Nocardioides kribbensis</name>
    <dbReference type="NCBI Taxonomy" id="305517"/>
    <lineage>
        <taxon>Bacteria</taxon>
        <taxon>Bacillati</taxon>
        <taxon>Actinomycetota</taxon>
        <taxon>Actinomycetes</taxon>
        <taxon>Propionibacteriales</taxon>
        <taxon>Nocardioidaceae</taxon>
        <taxon>Nocardioides</taxon>
    </lineage>
</organism>
<evidence type="ECO:0008006" key="4">
    <source>
        <dbReference type="Google" id="ProtNLM"/>
    </source>
</evidence>
<evidence type="ECO:0000313" key="3">
    <source>
        <dbReference type="Proteomes" id="UP001482520"/>
    </source>
</evidence>
<protein>
    <recommendedName>
        <fullName evidence="4">DUF2092 domain-containing protein</fullName>
    </recommendedName>
</protein>
<sequence length="345" mass="36044">MTDAPRPVISDDEVARLPLSAGRADLMEQIMSTPVLDHSATTSTDRPRRRWPAVAASAAAVALVAAAPLLLRDGTPAPAGPAGSTGQPAPAGADVPGTPGATGAAVTGPFGWLAVEGWRATYVAERNVSYTGPAGDLEITRYDADAYPGYVADRAEVPLVGEVDLLGRTSDLRAYGSTDHAVMRSPQDGSFIEVRGSGMDEAAFRDLLAGVRLTDEATFAEALPESVVTPAEVRSTMEGMLEGVETPPGFDLDDVEVTGYNTRYHVGAPLTAAVTCGWVAVYAEAAASDDDAADDAAVSAMRASRDWPVLREMAPQGDWSPWIWQVGDDMAAGRDPQRIAESSGC</sequence>
<feature type="compositionally biased region" description="Low complexity" evidence="1">
    <location>
        <begin position="88"/>
        <end position="100"/>
    </location>
</feature>
<feature type="region of interest" description="Disordered" evidence="1">
    <location>
        <begin position="76"/>
        <end position="100"/>
    </location>
</feature>
<accession>A0ABV1P278</accession>
<proteinExistence type="predicted"/>
<dbReference type="RefSeq" id="WP_349805283.1">
    <property type="nucleotide sequence ID" value="NZ_JBEGDP010000023.1"/>
</dbReference>
<comment type="caution">
    <text evidence="2">The sequence shown here is derived from an EMBL/GenBank/DDBJ whole genome shotgun (WGS) entry which is preliminary data.</text>
</comment>
<name>A0ABV1P278_9ACTN</name>
<keyword evidence="3" id="KW-1185">Reference proteome</keyword>
<dbReference type="EMBL" id="JBEGDP010000023">
    <property type="protein sequence ID" value="MEQ7848852.1"/>
    <property type="molecule type" value="Genomic_DNA"/>
</dbReference>